<gene>
    <name evidence="2" type="ORF">TSPGSL018_31252</name>
</gene>
<proteinExistence type="predicted"/>
<feature type="region of interest" description="Disordered" evidence="1">
    <location>
        <begin position="1"/>
        <end position="73"/>
    </location>
</feature>
<feature type="non-terminal residue" evidence="2">
    <location>
        <position position="73"/>
    </location>
</feature>
<evidence type="ECO:0000256" key="1">
    <source>
        <dbReference type="SAM" id="MobiDB-lite"/>
    </source>
</evidence>
<reference evidence="2" key="1">
    <citation type="submission" date="2014-05" db="EMBL/GenBank/DDBJ databases">
        <title>The transcriptome of the halophilic microalga Tetraselmis sp. GSL018 isolated from the Great Salt Lake, Utah.</title>
        <authorList>
            <person name="Jinkerson R.E."/>
            <person name="D'Adamo S."/>
            <person name="Posewitz M.C."/>
        </authorList>
    </citation>
    <scope>NUCLEOTIDE SEQUENCE</scope>
    <source>
        <strain evidence="2">GSL018</strain>
    </source>
</reference>
<name>A0A061QM62_9CHLO</name>
<dbReference type="EMBL" id="GBEZ01027858">
    <property type="protein sequence ID" value="JAC59504.1"/>
    <property type="molecule type" value="Transcribed_RNA"/>
</dbReference>
<sequence>MALLPKRRGAGEGEGMAPRRQTRGAAEAAAGVRGKKRGGRDGVAGMASPAGRGDGGRSSRRTSPGGSHREDRP</sequence>
<evidence type="ECO:0000313" key="2">
    <source>
        <dbReference type="EMBL" id="JAC59504.1"/>
    </source>
</evidence>
<accession>A0A061QM62</accession>
<feature type="compositionally biased region" description="Low complexity" evidence="1">
    <location>
        <begin position="23"/>
        <end position="32"/>
    </location>
</feature>
<protein>
    <submittedName>
        <fullName evidence="2">Uncharacterized protein</fullName>
    </submittedName>
</protein>
<organism evidence="2">
    <name type="scientific">Tetraselmis sp. GSL018</name>
    <dbReference type="NCBI Taxonomy" id="582737"/>
    <lineage>
        <taxon>Eukaryota</taxon>
        <taxon>Viridiplantae</taxon>
        <taxon>Chlorophyta</taxon>
        <taxon>core chlorophytes</taxon>
        <taxon>Chlorodendrophyceae</taxon>
        <taxon>Chlorodendrales</taxon>
        <taxon>Chlorodendraceae</taxon>
        <taxon>Tetraselmis</taxon>
    </lineage>
</organism>
<dbReference type="AlphaFoldDB" id="A0A061QM62"/>